<gene>
    <name evidence="1" type="ORF">E2C01_080777</name>
</gene>
<dbReference type="AlphaFoldDB" id="A0A5B7IUX1"/>
<dbReference type="Proteomes" id="UP000324222">
    <property type="component" value="Unassembled WGS sequence"/>
</dbReference>
<accession>A0A5B7IUX1</accession>
<keyword evidence="2" id="KW-1185">Reference proteome</keyword>
<dbReference type="EMBL" id="VSRR010070162">
    <property type="protein sequence ID" value="MPC85969.1"/>
    <property type="molecule type" value="Genomic_DNA"/>
</dbReference>
<name>A0A5B7IUX1_PORTR</name>
<organism evidence="1 2">
    <name type="scientific">Portunus trituberculatus</name>
    <name type="common">Swimming crab</name>
    <name type="synonym">Neptunus trituberculatus</name>
    <dbReference type="NCBI Taxonomy" id="210409"/>
    <lineage>
        <taxon>Eukaryota</taxon>
        <taxon>Metazoa</taxon>
        <taxon>Ecdysozoa</taxon>
        <taxon>Arthropoda</taxon>
        <taxon>Crustacea</taxon>
        <taxon>Multicrustacea</taxon>
        <taxon>Malacostraca</taxon>
        <taxon>Eumalacostraca</taxon>
        <taxon>Eucarida</taxon>
        <taxon>Decapoda</taxon>
        <taxon>Pleocyemata</taxon>
        <taxon>Brachyura</taxon>
        <taxon>Eubrachyura</taxon>
        <taxon>Portunoidea</taxon>
        <taxon>Portunidae</taxon>
        <taxon>Portuninae</taxon>
        <taxon>Portunus</taxon>
    </lineage>
</organism>
<comment type="caution">
    <text evidence="1">The sequence shown here is derived from an EMBL/GenBank/DDBJ whole genome shotgun (WGS) entry which is preliminary data.</text>
</comment>
<evidence type="ECO:0000313" key="2">
    <source>
        <dbReference type="Proteomes" id="UP000324222"/>
    </source>
</evidence>
<protein>
    <submittedName>
        <fullName evidence="1">Uncharacterized protein</fullName>
    </submittedName>
</protein>
<proteinExistence type="predicted"/>
<sequence length="110" mass="11950">MCCSRRHCIYWVWCEYKQGSADVCMKGGLDLPQPGRVTPILRGRGEGEGVGGRVEGRGWCSAPLNTAPDHKYHMLERGASPSTLPAILTRFRKIKSSKLFPEGAGTTSAG</sequence>
<evidence type="ECO:0000313" key="1">
    <source>
        <dbReference type="EMBL" id="MPC85969.1"/>
    </source>
</evidence>
<reference evidence="1 2" key="1">
    <citation type="submission" date="2019-05" db="EMBL/GenBank/DDBJ databases">
        <title>Another draft genome of Portunus trituberculatus and its Hox gene families provides insights of decapod evolution.</title>
        <authorList>
            <person name="Jeong J.-H."/>
            <person name="Song I."/>
            <person name="Kim S."/>
            <person name="Choi T."/>
            <person name="Kim D."/>
            <person name="Ryu S."/>
            <person name="Kim W."/>
        </authorList>
    </citation>
    <scope>NUCLEOTIDE SEQUENCE [LARGE SCALE GENOMIC DNA]</scope>
    <source>
        <tissue evidence="1">Muscle</tissue>
    </source>
</reference>